<keyword evidence="4" id="KW-1185">Reference proteome</keyword>
<dbReference type="Pfam" id="PF08477">
    <property type="entry name" value="Roc"/>
    <property type="match status" value="1"/>
</dbReference>
<dbReference type="STRING" id="195883.A0A482WMV0"/>
<protein>
    <recommendedName>
        <fullName evidence="5">Intraflagellar transport protein 22 homolog</fullName>
    </recommendedName>
</protein>
<dbReference type="SUPFAM" id="SSF52540">
    <property type="entry name" value="P-loop containing nucleoside triphosphate hydrolases"/>
    <property type="match status" value="1"/>
</dbReference>
<gene>
    <name evidence="3" type="ORF">LSTR_LSTR015628</name>
</gene>
<comment type="caution">
    <text evidence="3">The sequence shown here is derived from an EMBL/GenBank/DDBJ whole genome shotgun (WGS) entry which is preliminary data.</text>
</comment>
<evidence type="ECO:0000256" key="1">
    <source>
        <dbReference type="ARBA" id="ARBA00022741"/>
    </source>
</evidence>
<dbReference type="EMBL" id="QKKF02030218">
    <property type="protein sequence ID" value="RZF34834.1"/>
    <property type="molecule type" value="Genomic_DNA"/>
</dbReference>
<accession>A0A482WMV0</accession>
<dbReference type="SMR" id="A0A482WMV0"/>
<dbReference type="InParanoid" id="A0A482WMV0"/>
<dbReference type="OrthoDB" id="275177at2759"/>
<evidence type="ECO:0000313" key="3">
    <source>
        <dbReference type="EMBL" id="RZF34834.1"/>
    </source>
</evidence>
<dbReference type="Proteomes" id="UP000291343">
    <property type="component" value="Unassembled WGS sequence"/>
</dbReference>
<dbReference type="InterPro" id="IPR027417">
    <property type="entry name" value="P-loop_NTPase"/>
</dbReference>
<evidence type="ECO:0000313" key="4">
    <source>
        <dbReference type="Proteomes" id="UP000291343"/>
    </source>
</evidence>
<name>A0A482WMV0_LAOST</name>
<evidence type="ECO:0008006" key="5">
    <source>
        <dbReference type="Google" id="ProtNLM"/>
    </source>
</evidence>
<sequence length="145" mass="16428">MMKLKIALIGPPNGGKTTIANFLSDATDNSGNEYRPTQGVRIVEFESYLNINNRSLKVDIELWDCGGNKKFEKCWPACYKDANGVMFVYDPVSEVQITELDYYYDHFVLQSGVQQSNCIVVAYSRQPAKSSVQLAYDQLLSSMYR</sequence>
<dbReference type="Gene3D" id="3.40.50.300">
    <property type="entry name" value="P-loop containing nucleotide triphosphate hydrolases"/>
    <property type="match status" value="1"/>
</dbReference>
<keyword evidence="2" id="KW-0342">GTP-binding</keyword>
<organism evidence="3 4">
    <name type="scientific">Laodelphax striatellus</name>
    <name type="common">Small brown planthopper</name>
    <name type="synonym">Delphax striatella</name>
    <dbReference type="NCBI Taxonomy" id="195883"/>
    <lineage>
        <taxon>Eukaryota</taxon>
        <taxon>Metazoa</taxon>
        <taxon>Ecdysozoa</taxon>
        <taxon>Arthropoda</taxon>
        <taxon>Hexapoda</taxon>
        <taxon>Insecta</taxon>
        <taxon>Pterygota</taxon>
        <taxon>Neoptera</taxon>
        <taxon>Paraneoptera</taxon>
        <taxon>Hemiptera</taxon>
        <taxon>Auchenorrhyncha</taxon>
        <taxon>Fulgoroidea</taxon>
        <taxon>Delphacidae</taxon>
        <taxon>Criomorphinae</taxon>
        <taxon>Laodelphax</taxon>
    </lineage>
</organism>
<reference evidence="3 4" key="1">
    <citation type="journal article" date="2017" name="Gigascience">
        <title>Genome sequence of the small brown planthopper, Laodelphax striatellus.</title>
        <authorList>
            <person name="Zhu J."/>
            <person name="Jiang F."/>
            <person name="Wang X."/>
            <person name="Yang P."/>
            <person name="Bao Y."/>
            <person name="Zhao W."/>
            <person name="Wang W."/>
            <person name="Lu H."/>
            <person name="Wang Q."/>
            <person name="Cui N."/>
            <person name="Li J."/>
            <person name="Chen X."/>
            <person name="Luo L."/>
            <person name="Yu J."/>
            <person name="Kang L."/>
            <person name="Cui F."/>
        </authorList>
    </citation>
    <scope>NUCLEOTIDE SEQUENCE [LARGE SCALE GENOMIC DNA]</scope>
    <source>
        <strain evidence="3">Lst14</strain>
    </source>
</reference>
<dbReference type="PANTHER" id="PTHR24073">
    <property type="entry name" value="DRAB5-RELATED"/>
    <property type="match status" value="1"/>
</dbReference>
<evidence type="ECO:0000256" key="2">
    <source>
        <dbReference type="ARBA" id="ARBA00023134"/>
    </source>
</evidence>
<dbReference type="AlphaFoldDB" id="A0A482WMV0"/>
<dbReference type="GO" id="GO:0005525">
    <property type="term" value="F:GTP binding"/>
    <property type="evidence" value="ECO:0007669"/>
    <property type="project" value="UniProtKB-KW"/>
</dbReference>
<keyword evidence="1" id="KW-0547">Nucleotide-binding</keyword>
<proteinExistence type="predicted"/>